<dbReference type="InterPro" id="IPR030391">
    <property type="entry name" value="MeTrfase_TrmA_CS"/>
</dbReference>
<feature type="active site" evidence="5">
    <location>
        <position position="424"/>
    </location>
</feature>
<accession>A0A1M4PJL2</accession>
<dbReference type="NCBIfam" id="TIGR00479">
    <property type="entry name" value="rumA"/>
    <property type="match status" value="1"/>
</dbReference>
<keyword evidence="1 4" id="KW-0489">Methyltransferase</keyword>
<name>A0A1M4PJL2_9FIRM</name>
<organism evidence="7 8">
    <name type="scientific">[Clostridium] ultunense Esp</name>
    <dbReference type="NCBI Taxonomy" id="1288971"/>
    <lineage>
        <taxon>Bacteria</taxon>
        <taxon>Bacillati</taxon>
        <taxon>Bacillota</taxon>
        <taxon>Tissierellia</taxon>
        <taxon>Tissierellales</taxon>
        <taxon>Tepidimicrobiaceae</taxon>
        <taxon>Schnuerera</taxon>
    </lineage>
</organism>
<dbReference type="InterPro" id="IPR010280">
    <property type="entry name" value="U5_MeTrfase_fam"/>
</dbReference>
<dbReference type="InterPro" id="IPR002792">
    <property type="entry name" value="TRAM_dom"/>
</dbReference>
<dbReference type="SUPFAM" id="SSF53335">
    <property type="entry name" value="S-adenosyl-L-methionine-dependent methyltransferases"/>
    <property type="match status" value="1"/>
</dbReference>
<feature type="active site" description="Nucleophile" evidence="4">
    <location>
        <position position="424"/>
    </location>
</feature>
<comment type="similarity">
    <text evidence="4">Belongs to the class I-like SAM-binding methyltransferase superfamily. RNA M5U methyltransferase family.</text>
</comment>
<gene>
    <name evidence="7" type="ORF">CUESP1_0244</name>
</gene>
<evidence type="ECO:0000256" key="1">
    <source>
        <dbReference type="ARBA" id="ARBA00022603"/>
    </source>
</evidence>
<dbReference type="InterPro" id="IPR030390">
    <property type="entry name" value="MeTrfase_TrmA_AS"/>
</dbReference>
<dbReference type="Pfam" id="PF01938">
    <property type="entry name" value="TRAM"/>
    <property type="match status" value="1"/>
</dbReference>
<dbReference type="Gene3D" id="2.40.50.1070">
    <property type="match status" value="1"/>
</dbReference>
<evidence type="ECO:0000313" key="8">
    <source>
        <dbReference type="Proteomes" id="UP000245423"/>
    </source>
</evidence>
<dbReference type="EC" id="2.1.1.-" evidence="7"/>
<evidence type="ECO:0000256" key="5">
    <source>
        <dbReference type="PROSITE-ProRule" id="PRU10015"/>
    </source>
</evidence>
<keyword evidence="8" id="KW-1185">Reference proteome</keyword>
<evidence type="ECO:0000256" key="2">
    <source>
        <dbReference type="ARBA" id="ARBA00022679"/>
    </source>
</evidence>
<dbReference type="PROSITE" id="PS01231">
    <property type="entry name" value="TRMA_2"/>
    <property type="match status" value="1"/>
</dbReference>
<feature type="domain" description="TRAM" evidence="6">
    <location>
        <begin position="13"/>
        <end position="71"/>
    </location>
</feature>
<dbReference type="Pfam" id="PF05958">
    <property type="entry name" value="tRNA_U5-meth_tr"/>
    <property type="match status" value="1"/>
</dbReference>
<dbReference type="GO" id="GO:0070041">
    <property type="term" value="F:rRNA (uridine-C5-)-methyltransferase activity"/>
    <property type="evidence" value="ECO:0007669"/>
    <property type="project" value="TreeGrafter"/>
</dbReference>
<dbReference type="Gene3D" id="3.40.50.150">
    <property type="entry name" value="Vaccinia Virus protein VP39"/>
    <property type="match status" value="1"/>
</dbReference>
<evidence type="ECO:0000259" key="6">
    <source>
        <dbReference type="PROSITE" id="PS50926"/>
    </source>
</evidence>
<reference evidence="7 8" key="1">
    <citation type="submission" date="2016-11" db="EMBL/GenBank/DDBJ databases">
        <authorList>
            <person name="Manzoor S."/>
        </authorList>
    </citation>
    <scope>NUCLEOTIDE SEQUENCE [LARGE SCALE GENOMIC DNA]</scope>
    <source>
        <strain evidence="7">Clostridium ultunense strain Esp</strain>
    </source>
</reference>
<feature type="binding site" evidence="4">
    <location>
        <position position="299"/>
    </location>
    <ligand>
        <name>S-adenosyl-L-methionine</name>
        <dbReference type="ChEBI" id="CHEBI:59789"/>
    </ligand>
</feature>
<protein>
    <submittedName>
        <fullName evidence="7">Uncharacterized RNA methyltransferase CA_C0523</fullName>
        <ecNumber evidence="7">2.1.1.-</ecNumber>
    </submittedName>
</protein>
<sequence length="469" mass="53511">MPHFSGEECPMDQFKVGDKIELNIIDISSEGLGVGRHKGLAFFVEGGTLGDRVLFEIVELKKRYGIGKTLEIIEKSPYRIGSKCEFFPQCDGCQLQNLDYYKQLEFKKNIVENNLERIGKINNVVVKDTIGMEYPFRYRNKAEFKVEKNYKIGYYKRGTHDIVPVDKSIIQNKMVDDILILIKEYMKKYKVEGYDRKNKKGIIMNLLIRTTKYNKAMVVIVTKCENLPYKNELIKMLTFPDKRVSNISSNAIVSIYQNVKKNDTSVVLGAKDIKLYGEDRILDYIGEYKFLISPKSFFQINPVQTEVLYDKVVEYLSLNGNETIADLYCGIGTISLFISKYAKKVYGVEIVKEAIEDANENKDLNGVNNVEFILGKSEDILPKLNKKGIKLDAIVVDPPRKGLDKLLINSIIDANPEKIVYVSCNPSTLARDLGYLVGKGYKVLEAQPVDMFPMSMHVETIALLQREIM</sequence>
<dbReference type="GO" id="GO:0070475">
    <property type="term" value="P:rRNA base methylation"/>
    <property type="evidence" value="ECO:0007669"/>
    <property type="project" value="TreeGrafter"/>
</dbReference>
<dbReference type="FunFam" id="3.40.50.150:FF:000009">
    <property type="entry name" value="23S rRNA (Uracil(1939)-C(5))-methyltransferase RlmD"/>
    <property type="match status" value="1"/>
</dbReference>
<feature type="binding site" evidence="4">
    <location>
        <position position="328"/>
    </location>
    <ligand>
        <name>S-adenosyl-L-methionine</name>
        <dbReference type="ChEBI" id="CHEBI:59789"/>
    </ligand>
</feature>
<dbReference type="EMBL" id="LT669839">
    <property type="protein sequence ID" value="SHD75641.1"/>
    <property type="molecule type" value="Genomic_DNA"/>
</dbReference>
<dbReference type="InterPro" id="IPR012340">
    <property type="entry name" value="NA-bd_OB-fold"/>
</dbReference>
<keyword evidence="2 4" id="KW-0808">Transferase</keyword>
<dbReference type="Proteomes" id="UP000245423">
    <property type="component" value="Chromosome 1"/>
</dbReference>
<dbReference type="InterPro" id="IPR029063">
    <property type="entry name" value="SAM-dependent_MTases_sf"/>
</dbReference>
<evidence type="ECO:0000256" key="4">
    <source>
        <dbReference type="PROSITE-ProRule" id="PRU01024"/>
    </source>
</evidence>
<dbReference type="PANTHER" id="PTHR11061:SF30">
    <property type="entry name" value="TRNA (URACIL(54)-C(5))-METHYLTRANSFERASE"/>
    <property type="match status" value="1"/>
</dbReference>
<evidence type="ECO:0000313" key="7">
    <source>
        <dbReference type="EMBL" id="SHD75641.1"/>
    </source>
</evidence>
<dbReference type="SUPFAM" id="SSF50249">
    <property type="entry name" value="Nucleic acid-binding proteins"/>
    <property type="match status" value="1"/>
</dbReference>
<dbReference type="PANTHER" id="PTHR11061">
    <property type="entry name" value="RNA M5U METHYLTRANSFERASE"/>
    <property type="match status" value="1"/>
</dbReference>
<dbReference type="FunFam" id="2.40.50.1070:FF:000003">
    <property type="entry name" value="23S rRNA (Uracil-5-)-methyltransferase RumA"/>
    <property type="match status" value="1"/>
</dbReference>
<dbReference type="PROSITE" id="PS01230">
    <property type="entry name" value="TRMA_1"/>
    <property type="match status" value="1"/>
</dbReference>
<feature type="binding site" evidence="4">
    <location>
        <position position="349"/>
    </location>
    <ligand>
        <name>S-adenosyl-L-methionine</name>
        <dbReference type="ChEBI" id="CHEBI:59789"/>
    </ligand>
</feature>
<feature type="binding site" evidence="4">
    <location>
        <position position="397"/>
    </location>
    <ligand>
        <name>S-adenosyl-L-methionine</name>
        <dbReference type="ChEBI" id="CHEBI:59789"/>
    </ligand>
</feature>
<dbReference type="PROSITE" id="PS51687">
    <property type="entry name" value="SAM_MT_RNA_M5U"/>
    <property type="match status" value="1"/>
</dbReference>
<keyword evidence="3 4" id="KW-0949">S-adenosyl-L-methionine</keyword>
<proteinExistence type="inferred from homology"/>
<dbReference type="AlphaFoldDB" id="A0A1M4PJL2"/>
<dbReference type="PROSITE" id="PS50926">
    <property type="entry name" value="TRAM"/>
    <property type="match status" value="1"/>
</dbReference>
<dbReference type="CDD" id="cd02440">
    <property type="entry name" value="AdoMet_MTases"/>
    <property type="match status" value="1"/>
</dbReference>
<evidence type="ECO:0000256" key="3">
    <source>
        <dbReference type="ARBA" id="ARBA00022691"/>
    </source>
</evidence>
<dbReference type="Gene3D" id="2.40.50.140">
    <property type="entry name" value="Nucleic acid-binding proteins"/>
    <property type="match status" value="1"/>
</dbReference>